<dbReference type="InterPro" id="IPR004045">
    <property type="entry name" value="Glutathione_S-Trfase_N"/>
</dbReference>
<dbReference type="EMBL" id="KI894035">
    <property type="protein sequence ID" value="OBR82466.1"/>
    <property type="molecule type" value="Genomic_DNA"/>
</dbReference>
<sequence length="336" mass="37405">MKPDFDPESPSSWPTSVWSTVPQLCLYEKGYSSDEYIIKLVDITKGENFAPSYLKINLNGTIPTLVVPTLETTGNDVDTRYRSLRDTISICDFLDHARSASTGHNHSGKPAPTLAPATIEGKGLSDEIINLIHLYTVDPNFVALAVRDEAELKAKAVRPPGKSLDYRRQALQSYLGEAKQAVADSAVAPKEGSLTWEQKTVKFLEEKLKSNEQIWELYNGQASQDKKEQFFEVCRKTWTESLPDAFSRLESLFKGPFALGDQVSLADLHAISWLTRLVSIAGGSPNASGIDSLTPHLGGYKFGPKVRDFWNEWVQRESFQQVLVPVCDDFEKMSGK</sequence>
<organism evidence="2">
    <name type="scientific">Kwoniella dejecticola CBS 10117</name>
    <dbReference type="NCBI Taxonomy" id="1296121"/>
    <lineage>
        <taxon>Eukaryota</taxon>
        <taxon>Fungi</taxon>
        <taxon>Dikarya</taxon>
        <taxon>Basidiomycota</taxon>
        <taxon>Agaricomycotina</taxon>
        <taxon>Tremellomycetes</taxon>
        <taxon>Tremellales</taxon>
        <taxon>Cryptococcaceae</taxon>
        <taxon>Kwoniella</taxon>
    </lineage>
</organism>
<dbReference type="Pfam" id="PF13417">
    <property type="entry name" value="GST_N_3"/>
    <property type="match status" value="1"/>
</dbReference>
<gene>
    <name evidence="2" type="ORF">I303_07226</name>
</gene>
<dbReference type="InterPro" id="IPR036282">
    <property type="entry name" value="Glutathione-S-Trfase_C_sf"/>
</dbReference>
<evidence type="ECO:0000313" key="2">
    <source>
        <dbReference type="EMBL" id="OBR82466.1"/>
    </source>
</evidence>
<dbReference type="SUPFAM" id="SSF52833">
    <property type="entry name" value="Thioredoxin-like"/>
    <property type="match status" value="1"/>
</dbReference>
<dbReference type="AlphaFoldDB" id="A0A1A5ZXD1"/>
<evidence type="ECO:0000259" key="1">
    <source>
        <dbReference type="Pfam" id="PF13417"/>
    </source>
</evidence>
<dbReference type="Gene3D" id="1.20.1050.10">
    <property type="match status" value="1"/>
</dbReference>
<dbReference type="STRING" id="1296121.A0A1A5ZXD1"/>
<dbReference type="OrthoDB" id="412788at2759"/>
<feature type="domain" description="GST N-terminal" evidence="1">
    <location>
        <begin position="12"/>
        <end position="99"/>
    </location>
</feature>
<proteinExistence type="predicted"/>
<dbReference type="SUPFAM" id="SSF47616">
    <property type="entry name" value="GST C-terminal domain-like"/>
    <property type="match status" value="1"/>
</dbReference>
<dbReference type="VEuPathDB" id="FungiDB:I303_07226"/>
<name>A0A1A5ZXD1_9TREE</name>
<reference evidence="2" key="1">
    <citation type="submission" date="2013-07" db="EMBL/GenBank/DDBJ databases">
        <title>The Genome Sequence of Cryptococcus dejecticola CBS10117.</title>
        <authorList>
            <consortium name="The Broad Institute Genome Sequencing Platform"/>
            <person name="Cuomo C."/>
            <person name="Litvintseva A."/>
            <person name="Chen Y."/>
            <person name="Heitman J."/>
            <person name="Sun S."/>
            <person name="Springer D."/>
            <person name="Dromer F."/>
            <person name="Young S.K."/>
            <person name="Zeng Q."/>
            <person name="Gargeya S."/>
            <person name="Fitzgerald M."/>
            <person name="Abouelleil A."/>
            <person name="Alvarado L."/>
            <person name="Berlin A.M."/>
            <person name="Chapman S.B."/>
            <person name="Dewar J."/>
            <person name="Goldberg J."/>
            <person name="Griggs A."/>
            <person name="Gujja S."/>
            <person name="Hansen M."/>
            <person name="Howarth C."/>
            <person name="Imamovic A."/>
            <person name="Larimer J."/>
            <person name="McCowan C."/>
            <person name="Murphy C."/>
            <person name="Pearson M."/>
            <person name="Priest M."/>
            <person name="Roberts A."/>
            <person name="Saif S."/>
            <person name="Shea T."/>
            <person name="Sykes S."/>
            <person name="Wortman J."/>
            <person name="Nusbaum C."/>
            <person name="Birren B."/>
        </authorList>
    </citation>
    <scope>NUCLEOTIDE SEQUENCE [LARGE SCALE GENOMIC DNA]</scope>
    <source>
        <strain evidence="2">CBS 10117</strain>
    </source>
</reference>
<dbReference type="InterPro" id="IPR036249">
    <property type="entry name" value="Thioredoxin-like_sf"/>
</dbReference>
<dbReference type="Gene3D" id="3.40.30.10">
    <property type="entry name" value="Glutaredoxin"/>
    <property type="match status" value="1"/>
</dbReference>
<accession>A0A1A5ZXD1</accession>
<protein>
    <recommendedName>
        <fullName evidence="1">GST N-terminal domain-containing protein</fullName>
    </recommendedName>
</protein>